<comment type="caution">
    <text evidence="2">The sequence shown here is derived from an EMBL/GenBank/DDBJ whole genome shotgun (WGS) entry which is preliminary data.</text>
</comment>
<reference evidence="2" key="1">
    <citation type="submission" date="2021-02" db="EMBL/GenBank/DDBJ databases">
        <authorList>
            <person name="Nowell W R."/>
        </authorList>
    </citation>
    <scope>NUCLEOTIDE SEQUENCE</scope>
</reference>
<dbReference type="EMBL" id="CAJOAZ010014987">
    <property type="protein sequence ID" value="CAF4287389.1"/>
    <property type="molecule type" value="Genomic_DNA"/>
</dbReference>
<dbReference type="InterPro" id="IPR001810">
    <property type="entry name" value="F-box_dom"/>
</dbReference>
<dbReference type="PROSITE" id="PS50181">
    <property type="entry name" value="FBOX"/>
    <property type="match status" value="1"/>
</dbReference>
<feature type="non-terminal residue" evidence="2">
    <location>
        <position position="89"/>
    </location>
</feature>
<feature type="domain" description="F-box" evidence="1">
    <location>
        <begin position="7"/>
        <end position="60"/>
    </location>
</feature>
<dbReference type="Proteomes" id="UP000663844">
    <property type="component" value="Unassembled WGS sequence"/>
</dbReference>
<organism evidence="2 3">
    <name type="scientific">Adineta steineri</name>
    <dbReference type="NCBI Taxonomy" id="433720"/>
    <lineage>
        <taxon>Eukaryota</taxon>
        <taxon>Metazoa</taxon>
        <taxon>Spiralia</taxon>
        <taxon>Gnathifera</taxon>
        <taxon>Rotifera</taxon>
        <taxon>Eurotatoria</taxon>
        <taxon>Bdelloidea</taxon>
        <taxon>Adinetida</taxon>
        <taxon>Adinetidae</taxon>
        <taxon>Adineta</taxon>
    </lineage>
</organism>
<gene>
    <name evidence="2" type="ORF">OXD698_LOCUS45398</name>
</gene>
<accession>A0A820GYV7</accession>
<evidence type="ECO:0000313" key="3">
    <source>
        <dbReference type="Proteomes" id="UP000663844"/>
    </source>
</evidence>
<name>A0A820GYV7_9BILA</name>
<dbReference type="Pfam" id="PF00646">
    <property type="entry name" value="F-box"/>
    <property type="match status" value="1"/>
</dbReference>
<dbReference type="SUPFAM" id="SSF81383">
    <property type="entry name" value="F-box domain"/>
    <property type="match status" value="1"/>
</dbReference>
<sequence>MNTASSHTLFEQFPVELIRSIFEYLSPLDLLNAFEELNSRFSSIIREHPLCLPNNRRMSLNVYEDYMEYVLPEYSSQIVYLHLSEHRTP</sequence>
<evidence type="ECO:0000313" key="2">
    <source>
        <dbReference type="EMBL" id="CAF4287389.1"/>
    </source>
</evidence>
<protein>
    <recommendedName>
        <fullName evidence="1">F-box domain-containing protein</fullName>
    </recommendedName>
</protein>
<dbReference type="AlphaFoldDB" id="A0A820GYV7"/>
<dbReference type="InterPro" id="IPR036047">
    <property type="entry name" value="F-box-like_dom_sf"/>
</dbReference>
<evidence type="ECO:0000259" key="1">
    <source>
        <dbReference type="PROSITE" id="PS50181"/>
    </source>
</evidence>
<proteinExistence type="predicted"/>